<sequence>MTGPVPLWRDPRLLGGLALIAVSILACVWLVAQARAGVSVYRTTRPIAIGESLDATNTALADVRIDAEAYLEEGELVPGTLAKRSMGEGELVARASTTNEAEQSLRRFVVTVADGLPSSTKPGDTVELWALPSAHPSRGTEEQSHLLASATLVKIIDDEESLVRSGLRIEVLVDAGVVSTVLDATSGQESLAAVPVGAS</sequence>
<dbReference type="RefSeq" id="WP_005961947.1">
    <property type="nucleotide sequence ID" value="NZ_KB822674.1"/>
</dbReference>
<dbReference type="PATRIC" id="fig|888050.3.peg.273"/>
<dbReference type="Proteomes" id="UP000013015">
    <property type="component" value="Unassembled WGS sequence"/>
</dbReference>
<name>N6WFB7_9ACTO</name>
<comment type="caution">
    <text evidence="1">The sequence shown here is derived from an EMBL/GenBank/DDBJ whole genome shotgun (WGS) entry which is preliminary data.</text>
</comment>
<reference evidence="1 2" key="1">
    <citation type="submission" date="2013-03" db="EMBL/GenBank/DDBJ databases">
        <title>Reference genome for the Human Microbiome Project.</title>
        <authorList>
            <person name="Aqrawi P."/>
            <person name="Ayvaz T."/>
            <person name="Bess C."/>
            <person name="Blankenburg K."/>
            <person name="Coyle M."/>
            <person name="Deng J."/>
            <person name="Forbes L."/>
            <person name="Fowler G."/>
            <person name="Francisco L."/>
            <person name="Fu Q."/>
            <person name="Gibbs R."/>
            <person name="Gross S."/>
            <person name="Gubbala S."/>
            <person name="Hale W."/>
            <person name="Hemphill L."/>
            <person name="Highlander S."/>
            <person name="Hirani K."/>
            <person name="Jackson L."/>
            <person name="Jakkamsetti A."/>
            <person name="Javaid M."/>
            <person name="Jayaseelan J.C."/>
            <person name="Jiang H."/>
            <person name="Joshi V."/>
            <person name="Korchina V."/>
            <person name="Kovar C."/>
            <person name="Lara F."/>
            <person name="Lee S."/>
            <person name="Liu Y."/>
            <person name="Mata R."/>
            <person name="Mathew T."/>
            <person name="Munidasa M."/>
            <person name="Muzny D."/>
            <person name="Nazareth L."/>
            <person name="Ngo R."/>
            <person name="Nguyen L."/>
            <person name="Nguyen N."/>
            <person name="Okwuonu G."/>
            <person name="Ongeri F."/>
            <person name="Palculict T."/>
            <person name="Patil S."/>
            <person name="Petrosino J."/>
            <person name="Pham C."/>
            <person name="Pham P."/>
            <person name="Pu L.-L."/>
            <person name="Qin X."/>
            <person name="Qu J."/>
            <person name="Reid J."/>
            <person name="Ross M."/>
            <person name="Ruth R."/>
            <person name="Saada N."/>
            <person name="San Lucas F."/>
            <person name="Santibanez J."/>
            <person name="Shang Y."/>
            <person name="Simmons D."/>
            <person name="Song X.-Z."/>
            <person name="Tang L.-Y."/>
            <person name="Thornton R."/>
            <person name="Warren J."/>
            <person name="Weissenberger G."/>
            <person name="Wilczek-Boney K."/>
            <person name="Worley K."/>
            <person name="Youmans B."/>
            <person name="Zhang J."/>
            <person name="Zhang L."/>
            <person name="Zhao Z."/>
            <person name="Zhou C."/>
            <person name="Zhu D."/>
            <person name="Zhu Y."/>
        </authorList>
    </citation>
    <scope>NUCLEOTIDE SEQUENCE [LARGE SCALE GENOMIC DNA]</scope>
    <source>
        <strain evidence="1 2">F0333</strain>
    </source>
</reference>
<dbReference type="OrthoDB" id="3253985at2"/>
<proteinExistence type="predicted"/>
<organism evidence="1 2">
    <name type="scientific">Schaalia cardiffensis F0333</name>
    <dbReference type="NCBI Taxonomy" id="888050"/>
    <lineage>
        <taxon>Bacteria</taxon>
        <taxon>Bacillati</taxon>
        <taxon>Actinomycetota</taxon>
        <taxon>Actinomycetes</taxon>
        <taxon>Actinomycetales</taxon>
        <taxon>Actinomycetaceae</taxon>
        <taxon>Schaalia</taxon>
    </lineage>
</organism>
<dbReference type="eggNOG" id="COG1261">
    <property type="taxonomic scope" value="Bacteria"/>
</dbReference>
<evidence type="ECO:0000313" key="2">
    <source>
        <dbReference type="Proteomes" id="UP000013015"/>
    </source>
</evidence>
<dbReference type="AlphaFoldDB" id="N6WFB7"/>
<protein>
    <recommendedName>
        <fullName evidence="3">SAF domain-containing protein</fullName>
    </recommendedName>
</protein>
<gene>
    <name evidence="1" type="ORF">HMPREF9004_0279</name>
</gene>
<dbReference type="EMBL" id="AQHZ01000005">
    <property type="protein sequence ID" value="ENO18944.1"/>
    <property type="molecule type" value="Genomic_DNA"/>
</dbReference>
<dbReference type="STRING" id="888050.HMPREF9004_0279"/>
<keyword evidence="2" id="KW-1185">Reference proteome</keyword>
<evidence type="ECO:0008006" key="3">
    <source>
        <dbReference type="Google" id="ProtNLM"/>
    </source>
</evidence>
<evidence type="ECO:0000313" key="1">
    <source>
        <dbReference type="EMBL" id="ENO18944.1"/>
    </source>
</evidence>
<dbReference type="HOGENOM" id="CLU_081764_1_0_11"/>
<accession>N6WFB7</accession>